<proteinExistence type="predicted"/>
<dbReference type="OrthoDB" id="21678at2759"/>
<organism evidence="3 4">
    <name type="scientific">Coemansia thaxteri</name>
    <dbReference type="NCBI Taxonomy" id="2663907"/>
    <lineage>
        <taxon>Eukaryota</taxon>
        <taxon>Fungi</taxon>
        <taxon>Fungi incertae sedis</taxon>
        <taxon>Zoopagomycota</taxon>
        <taxon>Kickxellomycotina</taxon>
        <taxon>Kickxellomycetes</taxon>
        <taxon>Kickxellales</taxon>
        <taxon>Kickxellaceae</taxon>
        <taxon>Coemansia</taxon>
    </lineage>
</organism>
<dbReference type="Gene3D" id="6.10.140.1270">
    <property type="match status" value="1"/>
</dbReference>
<dbReference type="GO" id="GO:0000124">
    <property type="term" value="C:SAGA complex"/>
    <property type="evidence" value="ECO:0007669"/>
    <property type="project" value="InterPro"/>
</dbReference>
<dbReference type="GO" id="GO:0006357">
    <property type="term" value="P:regulation of transcription by RNA polymerase II"/>
    <property type="evidence" value="ECO:0007669"/>
    <property type="project" value="TreeGrafter"/>
</dbReference>
<feature type="compositionally biased region" description="Gly residues" evidence="1">
    <location>
        <begin position="17"/>
        <end position="39"/>
    </location>
</feature>
<feature type="compositionally biased region" description="Basic and acidic residues" evidence="1">
    <location>
        <begin position="274"/>
        <end position="312"/>
    </location>
</feature>
<dbReference type="EMBL" id="JANBQF010000413">
    <property type="protein sequence ID" value="KAJ2001388.1"/>
    <property type="molecule type" value="Genomic_DNA"/>
</dbReference>
<dbReference type="InterPro" id="IPR037804">
    <property type="entry name" value="SGF73"/>
</dbReference>
<dbReference type="Proteomes" id="UP001150907">
    <property type="component" value="Unassembled WGS sequence"/>
</dbReference>
<dbReference type="PANTHER" id="PTHR47805">
    <property type="entry name" value="SAGA-ASSOCIATED FACTOR 73"/>
    <property type="match status" value="1"/>
</dbReference>
<gene>
    <name evidence="3" type="primary">sgf73</name>
    <name evidence="3" type="ORF">H4R26_004154</name>
</gene>
<keyword evidence="4" id="KW-1185">Reference proteome</keyword>
<dbReference type="InterPro" id="IPR013243">
    <property type="entry name" value="SCA7_dom"/>
</dbReference>
<evidence type="ECO:0000313" key="4">
    <source>
        <dbReference type="Proteomes" id="UP001150907"/>
    </source>
</evidence>
<evidence type="ECO:0000259" key="2">
    <source>
        <dbReference type="PROSITE" id="PS51505"/>
    </source>
</evidence>
<dbReference type="PROSITE" id="PS51505">
    <property type="entry name" value="SCA7"/>
    <property type="match status" value="1"/>
</dbReference>
<sequence length="484" mass="51111">MSSGSQRANVLRRNLALGGGSGGRGSGSGSGSGSGGGEAGTDAMSEEQRRILRRRAEALREAEQGEWGKSTVFVGAAAYGVCGSCNFGVAKCISVRVEVEELRASRVEPVARRLGTQRLASVGALAVFGSAGDWRAVAAAAATRVVGLSWEQLKKAVAEEDKYQSKKNWSSTKGRGNRKAPVARRLDADALRKFGVYPLQQYPPVAVCATCSRQVNAHFLREHQEISCAVPPPRGAGARGGIKSAAAAGVKRGASEALSEDGDGAGAGRAAKATRREVVRAEREREREQRREQLRAEKERKKREKDEKRERELAVARQPLDLDRQCGVAGDGGAAPCSRSLTCKTHSMAMKRAVRGRSKLFDALLQAHLAKSRSAAAAKSAAAGHGAAARSSAAAAAVRSAAALALGATADGLDESFFGDDSDRGSDDEAERVIAAVRCSRPAPLAVRSTVLPRRRHRYLRVRDLFYDALKPSMGAEPADALAS</sequence>
<comment type="caution">
    <text evidence="3">The sequence shown here is derived from an EMBL/GenBank/DDBJ whole genome shotgun (WGS) entry which is preliminary data.</text>
</comment>
<dbReference type="PANTHER" id="PTHR47805:SF1">
    <property type="entry name" value="SAGA-ASSOCIATED FACTOR 73"/>
    <property type="match status" value="1"/>
</dbReference>
<protein>
    <submittedName>
        <fullName evidence="3">SAGA complex subunit Sgf73</fullName>
    </submittedName>
</protein>
<dbReference type="Pfam" id="PF08313">
    <property type="entry name" value="SCA7"/>
    <property type="match status" value="1"/>
</dbReference>
<evidence type="ECO:0000313" key="3">
    <source>
        <dbReference type="EMBL" id="KAJ2001388.1"/>
    </source>
</evidence>
<dbReference type="GO" id="GO:1904802">
    <property type="term" value="P:RITS complex assembly"/>
    <property type="evidence" value="ECO:0007669"/>
    <property type="project" value="TreeGrafter"/>
</dbReference>
<evidence type="ECO:0000256" key="1">
    <source>
        <dbReference type="SAM" id="MobiDB-lite"/>
    </source>
</evidence>
<dbReference type="GO" id="GO:0031048">
    <property type="term" value="P:regulatory ncRNA-mediated heterochromatin formation"/>
    <property type="evidence" value="ECO:0007669"/>
    <property type="project" value="TreeGrafter"/>
</dbReference>
<feature type="region of interest" description="Disordered" evidence="1">
    <location>
        <begin position="254"/>
        <end position="312"/>
    </location>
</feature>
<accession>A0A9W8BBG7</accession>
<name>A0A9W8BBG7_9FUNG</name>
<feature type="domain" description="SCA7" evidence="2">
    <location>
        <begin position="313"/>
        <end position="380"/>
    </location>
</feature>
<feature type="region of interest" description="Disordered" evidence="1">
    <location>
        <begin position="15"/>
        <end position="46"/>
    </location>
</feature>
<dbReference type="AlphaFoldDB" id="A0A9W8BBG7"/>
<reference evidence="3" key="1">
    <citation type="submission" date="2022-07" db="EMBL/GenBank/DDBJ databases">
        <title>Phylogenomic reconstructions and comparative analyses of Kickxellomycotina fungi.</title>
        <authorList>
            <person name="Reynolds N.K."/>
            <person name="Stajich J.E."/>
            <person name="Barry K."/>
            <person name="Grigoriev I.V."/>
            <person name="Crous P."/>
            <person name="Smith M.E."/>
        </authorList>
    </citation>
    <scope>NUCLEOTIDE SEQUENCE</scope>
    <source>
        <strain evidence="3">IMI 214461</strain>
    </source>
</reference>